<feature type="domain" description="Nitrile hydratase beta subunit-like N-terminal" evidence="1">
    <location>
        <begin position="1"/>
        <end position="33"/>
    </location>
</feature>
<accession>A0A383DIA7</accession>
<protein>
    <recommendedName>
        <fullName evidence="1">Nitrile hydratase beta subunit-like N-terminal domain-containing protein</fullName>
    </recommendedName>
</protein>
<dbReference type="InterPro" id="IPR049054">
    <property type="entry name" value="CN_hydtase_beta-like_N"/>
</dbReference>
<dbReference type="Gene3D" id="1.10.472.20">
    <property type="entry name" value="Nitrile hydratase, beta subunit"/>
    <property type="match status" value="1"/>
</dbReference>
<proteinExistence type="predicted"/>
<feature type="non-terminal residue" evidence="2">
    <location>
        <position position="34"/>
    </location>
</feature>
<dbReference type="AlphaFoldDB" id="A0A383DIA7"/>
<dbReference type="Pfam" id="PF21006">
    <property type="entry name" value="NHase_beta_N"/>
    <property type="match status" value="1"/>
</dbReference>
<organism evidence="2">
    <name type="scientific">marine metagenome</name>
    <dbReference type="NCBI Taxonomy" id="408172"/>
    <lineage>
        <taxon>unclassified sequences</taxon>
        <taxon>metagenomes</taxon>
        <taxon>ecological metagenomes</taxon>
    </lineage>
</organism>
<evidence type="ECO:0000259" key="1">
    <source>
        <dbReference type="Pfam" id="PF21006"/>
    </source>
</evidence>
<sequence>MGGIQNMGPIELEENEPVFHFKWEGRVFALNMAT</sequence>
<name>A0A383DIA7_9ZZZZ</name>
<dbReference type="InterPro" id="IPR042262">
    <property type="entry name" value="CN_hydtase_beta_C"/>
</dbReference>
<dbReference type="EMBL" id="UINC01217401">
    <property type="protein sequence ID" value="SVE43985.1"/>
    <property type="molecule type" value="Genomic_DNA"/>
</dbReference>
<reference evidence="2" key="1">
    <citation type="submission" date="2018-05" db="EMBL/GenBank/DDBJ databases">
        <authorList>
            <person name="Lanie J.A."/>
            <person name="Ng W.-L."/>
            <person name="Kazmierczak K.M."/>
            <person name="Andrzejewski T.M."/>
            <person name="Davidsen T.M."/>
            <person name="Wayne K.J."/>
            <person name="Tettelin H."/>
            <person name="Glass J.I."/>
            <person name="Rusch D."/>
            <person name="Podicherti R."/>
            <person name="Tsui H.-C.T."/>
            <person name="Winkler M.E."/>
        </authorList>
    </citation>
    <scope>NUCLEOTIDE SEQUENCE</scope>
</reference>
<evidence type="ECO:0000313" key="2">
    <source>
        <dbReference type="EMBL" id="SVE43985.1"/>
    </source>
</evidence>
<dbReference type="InterPro" id="IPR008990">
    <property type="entry name" value="Elect_transpt_acc-like_dom_sf"/>
</dbReference>
<dbReference type="SUPFAM" id="SSF50090">
    <property type="entry name" value="Electron transport accessory proteins"/>
    <property type="match status" value="1"/>
</dbReference>
<gene>
    <name evidence="2" type="ORF">METZ01_LOCUS496839</name>
</gene>